<organism evidence="1 2">
    <name type="scientific">Racocetra persica</name>
    <dbReference type="NCBI Taxonomy" id="160502"/>
    <lineage>
        <taxon>Eukaryota</taxon>
        <taxon>Fungi</taxon>
        <taxon>Fungi incertae sedis</taxon>
        <taxon>Mucoromycota</taxon>
        <taxon>Glomeromycotina</taxon>
        <taxon>Glomeromycetes</taxon>
        <taxon>Diversisporales</taxon>
        <taxon>Gigasporaceae</taxon>
        <taxon>Racocetra</taxon>
    </lineage>
</organism>
<gene>
    <name evidence="1" type="ORF">RPERSI_LOCUS33232</name>
</gene>
<evidence type="ECO:0000313" key="2">
    <source>
        <dbReference type="Proteomes" id="UP000789920"/>
    </source>
</evidence>
<reference evidence="1" key="1">
    <citation type="submission" date="2021-06" db="EMBL/GenBank/DDBJ databases">
        <authorList>
            <person name="Kallberg Y."/>
            <person name="Tangrot J."/>
            <person name="Rosling A."/>
        </authorList>
    </citation>
    <scope>NUCLEOTIDE SEQUENCE</scope>
    <source>
        <strain evidence="1">MA461A</strain>
    </source>
</reference>
<accession>A0ACA9SNF5</accession>
<protein>
    <submittedName>
        <fullName evidence="1">12679_t:CDS:1</fullName>
    </submittedName>
</protein>
<feature type="non-terminal residue" evidence="1">
    <location>
        <position position="1"/>
    </location>
</feature>
<sequence length="104" mass="12148">FAEEFKKDVKKTPTKKTSGRTRPIKEVVGNVEIITKTVHFNYKYALQLMNVDTGKEYNLPHFVRTIAHEIAHCLLLDYDQNYLNIDDPHTEMHRVLTGSLELYL</sequence>
<proteinExistence type="predicted"/>
<dbReference type="Proteomes" id="UP000789920">
    <property type="component" value="Unassembled WGS sequence"/>
</dbReference>
<evidence type="ECO:0000313" key="1">
    <source>
        <dbReference type="EMBL" id="CAG8844503.1"/>
    </source>
</evidence>
<comment type="caution">
    <text evidence="1">The sequence shown here is derived from an EMBL/GenBank/DDBJ whole genome shotgun (WGS) entry which is preliminary data.</text>
</comment>
<name>A0ACA9SNF5_9GLOM</name>
<dbReference type="EMBL" id="CAJVQC010142979">
    <property type="protein sequence ID" value="CAG8844503.1"/>
    <property type="molecule type" value="Genomic_DNA"/>
</dbReference>
<keyword evidence="2" id="KW-1185">Reference proteome</keyword>